<accession>A0ACC3SX29</accession>
<proteinExistence type="predicted"/>
<dbReference type="EMBL" id="MU971394">
    <property type="protein sequence ID" value="KAK9236191.1"/>
    <property type="molecule type" value="Genomic_DNA"/>
</dbReference>
<dbReference type="Proteomes" id="UP001433508">
    <property type="component" value="Unassembled WGS sequence"/>
</dbReference>
<gene>
    <name evidence="1" type="ORF">V1525DRAFT_407825</name>
</gene>
<keyword evidence="2" id="KW-1185">Reference proteome</keyword>
<evidence type="ECO:0000313" key="2">
    <source>
        <dbReference type="Proteomes" id="UP001433508"/>
    </source>
</evidence>
<comment type="caution">
    <text evidence="1">The sequence shown here is derived from an EMBL/GenBank/DDBJ whole genome shotgun (WGS) entry which is preliminary data.</text>
</comment>
<name>A0ACC3SX29_LIPKO</name>
<organism evidence="1 2">
    <name type="scientific">Lipomyces kononenkoae</name>
    <name type="common">Yeast</name>
    <dbReference type="NCBI Taxonomy" id="34357"/>
    <lineage>
        <taxon>Eukaryota</taxon>
        <taxon>Fungi</taxon>
        <taxon>Dikarya</taxon>
        <taxon>Ascomycota</taxon>
        <taxon>Saccharomycotina</taxon>
        <taxon>Lipomycetes</taxon>
        <taxon>Lipomycetales</taxon>
        <taxon>Lipomycetaceae</taxon>
        <taxon>Lipomyces</taxon>
    </lineage>
</organism>
<protein>
    <submittedName>
        <fullName evidence="1">Uncharacterized protein</fullName>
    </submittedName>
</protein>
<sequence length="691" mass="77970">MAKARSAASVSKWGAACVSCAKAKVKCIRSNEAPGSKCNRCQSLEKDCTEQVHKPRKKRQSKSFKTAQLEEKLNSVVDLLKASAEIASGLAGRSTETTGSQRRQVVSGKTPDQFHSSEYDLTLNYVPFTHNSSVPPTCICRAPVSKEDLRPADSDEKLLWIYMNQLCSWFPFVIISPGTTPAQLQASRPFLMKVIRLVASLRSLRSMWGQRSCIMRHISEAVLMESERSLDLVQGILVLLGYYHYHCLVHTQFNNLTQLAISIIGDMGLNTKERTRVHMMKPEEPQARTNDERRAIVGVWYMSSNAAALSFAEPARYTKYYDQCLVELEEAAEYETDELLVHMVRIQHLTQRIFQINNRDERVDKLPGIPRVPAAAYHTAFQMELARLRSSLPSKLRTNYLVTSHFNTAQLRLYESLINDASLPDTVSQPFTSLSLSDPSTLDMFYRYNSALRTWFESWLALPVCSYFYMPQPVWGQLIYSIKFLSRWAKLSFCKIQPAYASSAQNQLATPPQPAVNLDPSEQRCIGRPEPSNLDHQNLASPTAVRAQVSLQPELQIDILGILEAMVVRFEIATKEMSAAQGSSWKNEIWDLVAEKLKVKRVKLKKWWEIVAKVGVEGGLSKKYQPADRSDGGEDESCVATGNETAAWFEPPFRNGNDQDNWQWASDLFDGMNIDHLSFFDGPGDWIPGGE</sequence>
<evidence type="ECO:0000313" key="1">
    <source>
        <dbReference type="EMBL" id="KAK9236191.1"/>
    </source>
</evidence>
<reference evidence="2" key="1">
    <citation type="journal article" date="2024" name="Front. Bioeng. Biotechnol.">
        <title>Genome-scale model development and genomic sequencing of the oleaginous clade Lipomyces.</title>
        <authorList>
            <person name="Czajka J.J."/>
            <person name="Han Y."/>
            <person name="Kim J."/>
            <person name="Mondo S.J."/>
            <person name="Hofstad B.A."/>
            <person name="Robles A."/>
            <person name="Haridas S."/>
            <person name="Riley R."/>
            <person name="LaButti K."/>
            <person name="Pangilinan J."/>
            <person name="Andreopoulos W."/>
            <person name="Lipzen A."/>
            <person name="Yan J."/>
            <person name="Wang M."/>
            <person name="Ng V."/>
            <person name="Grigoriev I.V."/>
            <person name="Spatafora J.W."/>
            <person name="Magnuson J.K."/>
            <person name="Baker S.E."/>
            <person name="Pomraning K.R."/>
        </authorList>
    </citation>
    <scope>NUCLEOTIDE SEQUENCE [LARGE SCALE GENOMIC DNA]</scope>
    <source>
        <strain evidence="2">CBS 7786</strain>
    </source>
</reference>